<accession>A0A139I6V5</accession>
<keyword evidence="4" id="KW-1185">Reference proteome</keyword>
<evidence type="ECO:0000256" key="1">
    <source>
        <dbReference type="ARBA" id="ARBA00022857"/>
    </source>
</evidence>
<dbReference type="PANTHER" id="PTHR47706">
    <property type="entry name" value="NMRA-LIKE FAMILY PROTEIN"/>
    <property type="match status" value="1"/>
</dbReference>
<dbReference type="AlphaFoldDB" id="A0A139I6V5"/>
<dbReference type="PANTHER" id="PTHR47706:SF5">
    <property type="entry name" value="ISOFLAVONE REDUCTASE"/>
    <property type="match status" value="1"/>
</dbReference>
<dbReference type="InterPro" id="IPR051609">
    <property type="entry name" value="NmrA/Isoflavone_reductase-like"/>
</dbReference>
<dbReference type="OrthoDB" id="419598at2759"/>
<dbReference type="GO" id="GO:0016491">
    <property type="term" value="F:oxidoreductase activity"/>
    <property type="evidence" value="ECO:0007669"/>
    <property type="project" value="UniProtKB-KW"/>
</dbReference>
<name>A0A139I6V5_9PEZI</name>
<evidence type="ECO:0000313" key="3">
    <source>
        <dbReference type="EMBL" id="KXT10438.1"/>
    </source>
</evidence>
<evidence type="ECO:0000256" key="2">
    <source>
        <dbReference type="ARBA" id="ARBA00023002"/>
    </source>
</evidence>
<protein>
    <recommendedName>
        <fullName evidence="5">NmrA-like domain-containing protein</fullName>
    </recommendedName>
</protein>
<evidence type="ECO:0000313" key="4">
    <source>
        <dbReference type="Proteomes" id="UP000073492"/>
    </source>
</evidence>
<sequence>MIHHAKRSRDVLTQLQQQPQLTAAGYQVAVIDYGDIDTLRFSLRGVVYPIISMISGPNQIELIKAAVQARVRRFAPAEFGSLPQLRTANDPLDRSRTAARHLLAHHSQYSQLTAFVCGVLHEKFQPGGLAQPRIGANTGLSTEGGYILNLRSVFTYDHLPQYGPSAGLL</sequence>
<dbReference type="Proteomes" id="UP000073492">
    <property type="component" value="Unassembled WGS sequence"/>
</dbReference>
<gene>
    <name evidence="3" type="ORF">AC579_7894</name>
</gene>
<comment type="caution">
    <text evidence="3">The sequence shown here is derived from an EMBL/GenBank/DDBJ whole genome shotgun (WGS) entry which is preliminary data.</text>
</comment>
<keyword evidence="1" id="KW-0521">NADP</keyword>
<evidence type="ECO:0008006" key="5">
    <source>
        <dbReference type="Google" id="ProtNLM"/>
    </source>
</evidence>
<keyword evidence="2" id="KW-0560">Oxidoreductase</keyword>
<dbReference type="Gene3D" id="3.40.50.720">
    <property type="entry name" value="NAD(P)-binding Rossmann-like Domain"/>
    <property type="match status" value="1"/>
</dbReference>
<proteinExistence type="predicted"/>
<reference evidence="3 4" key="1">
    <citation type="submission" date="2015-07" db="EMBL/GenBank/DDBJ databases">
        <title>Comparative genomics of the Sigatoka disease complex on banana suggests a link between parallel evolutionary changes in Pseudocercospora fijiensis and Pseudocercospora eumusae and increased virulence on the banana host.</title>
        <authorList>
            <person name="Chang T.-C."/>
            <person name="Salvucci A."/>
            <person name="Crous P.W."/>
            <person name="Stergiopoulos I."/>
        </authorList>
    </citation>
    <scope>NUCLEOTIDE SEQUENCE [LARGE SCALE GENOMIC DNA]</scope>
    <source>
        <strain evidence="3 4">CBS 116634</strain>
    </source>
</reference>
<organism evidence="3 4">
    <name type="scientific">Pseudocercospora musae</name>
    <dbReference type="NCBI Taxonomy" id="113226"/>
    <lineage>
        <taxon>Eukaryota</taxon>
        <taxon>Fungi</taxon>
        <taxon>Dikarya</taxon>
        <taxon>Ascomycota</taxon>
        <taxon>Pezizomycotina</taxon>
        <taxon>Dothideomycetes</taxon>
        <taxon>Dothideomycetidae</taxon>
        <taxon>Mycosphaerellales</taxon>
        <taxon>Mycosphaerellaceae</taxon>
        <taxon>Pseudocercospora</taxon>
    </lineage>
</organism>
<dbReference type="EMBL" id="LFZO01000261">
    <property type="protein sequence ID" value="KXT10438.1"/>
    <property type="molecule type" value="Genomic_DNA"/>
</dbReference>